<dbReference type="Gene3D" id="3.30.1120.10">
    <property type="match status" value="1"/>
</dbReference>
<feature type="non-terminal residue" evidence="1">
    <location>
        <position position="1"/>
    </location>
</feature>
<proteinExistence type="predicted"/>
<name>A0A381Z9Z4_9ZZZZ</name>
<evidence type="ECO:0000313" key="1">
    <source>
        <dbReference type="EMBL" id="SVA85583.1"/>
    </source>
</evidence>
<dbReference type="InterPro" id="IPR017850">
    <property type="entry name" value="Alkaline_phosphatase_core_sf"/>
</dbReference>
<dbReference type="SUPFAM" id="SSF53649">
    <property type="entry name" value="Alkaline phosphatase-like"/>
    <property type="match status" value="1"/>
</dbReference>
<gene>
    <name evidence="1" type="ORF">METZ01_LOCUS138437</name>
</gene>
<reference evidence="1" key="1">
    <citation type="submission" date="2018-05" db="EMBL/GenBank/DDBJ databases">
        <authorList>
            <person name="Lanie J.A."/>
            <person name="Ng W.-L."/>
            <person name="Kazmierczak K.M."/>
            <person name="Andrzejewski T.M."/>
            <person name="Davidsen T.M."/>
            <person name="Wayne K.J."/>
            <person name="Tettelin H."/>
            <person name="Glass J.I."/>
            <person name="Rusch D."/>
            <person name="Podicherti R."/>
            <person name="Tsui H.-C.T."/>
            <person name="Winkler M.E."/>
        </authorList>
    </citation>
    <scope>NUCLEOTIDE SEQUENCE</scope>
</reference>
<organism evidence="1">
    <name type="scientific">marine metagenome</name>
    <dbReference type="NCBI Taxonomy" id="408172"/>
    <lineage>
        <taxon>unclassified sequences</taxon>
        <taxon>metagenomes</taxon>
        <taxon>ecological metagenomes</taxon>
    </lineage>
</organism>
<dbReference type="AlphaFoldDB" id="A0A381Z9Z4"/>
<accession>A0A381Z9Z4</accession>
<dbReference type="EMBL" id="UINC01020363">
    <property type="protein sequence ID" value="SVA85583.1"/>
    <property type="molecule type" value="Genomic_DNA"/>
</dbReference>
<evidence type="ECO:0008006" key="2">
    <source>
        <dbReference type="Google" id="ProtNLM"/>
    </source>
</evidence>
<protein>
    <recommendedName>
        <fullName evidence="2">N-sulphoglucosamine sulphohydrolase C-terminal domain-containing protein</fullName>
    </recommendedName>
</protein>
<sequence length="74" mass="8624">NKNIHLYDLENDPYEDNNIADRDKKIVEEMEDILKKIINGFSLEKGCSLEDSDEELGTEESNMVEKQLKKMGYI</sequence>